<keyword evidence="4" id="KW-1185">Reference proteome</keyword>
<dbReference type="PANTHER" id="PTHR33784:SF10">
    <property type="entry name" value="F-BOX PROTEIN"/>
    <property type="match status" value="1"/>
</dbReference>
<evidence type="ECO:0000313" key="4">
    <source>
        <dbReference type="Proteomes" id="UP001497516"/>
    </source>
</evidence>
<gene>
    <name evidence="3" type="ORF">LTRI10_LOCUS7322</name>
</gene>
<feature type="compositionally biased region" description="Basic residues" evidence="1">
    <location>
        <begin position="1"/>
        <end position="27"/>
    </location>
</feature>
<evidence type="ECO:0000256" key="1">
    <source>
        <dbReference type="SAM" id="MobiDB-lite"/>
    </source>
</evidence>
<sequence length="292" mass="33430">MALKHTTKRKRRKRSSRGRPPPRHHQHLTNLPQDLLARVLSHVASTSISNLFNARRACKCMFAASSHRIVLEHAAILDKFSSINHRNSWSFLQQCVESGNREALFCIGMAEYFFAVAESKVEIRVQPFHLRHCLEAESGIRRLRDAAGKGHVAARYVCGMILLCVAIEEERKEGLGFLEGLRRSETIRNKCREAVRSVMAQLRWINNGNGLATRCNWVGKVDDVRRGSCSCKCVEREKLKSFSRKNPDLVWLRREERVLEMVESGLCDSCFWEAELPVFCNMLGPHNNVFLV</sequence>
<reference evidence="3 4" key="1">
    <citation type="submission" date="2024-04" db="EMBL/GenBank/DDBJ databases">
        <authorList>
            <person name="Fracassetti M."/>
        </authorList>
    </citation>
    <scope>NUCLEOTIDE SEQUENCE [LARGE SCALE GENOMIC DNA]</scope>
</reference>
<feature type="region of interest" description="Disordered" evidence="1">
    <location>
        <begin position="1"/>
        <end position="28"/>
    </location>
</feature>
<name>A0AAV2CUX5_9ROSI</name>
<dbReference type="EMBL" id="OZ034814">
    <property type="protein sequence ID" value="CAL1359856.1"/>
    <property type="molecule type" value="Genomic_DNA"/>
</dbReference>
<organism evidence="3 4">
    <name type="scientific">Linum trigynum</name>
    <dbReference type="NCBI Taxonomy" id="586398"/>
    <lineage>
        <taxon>Eukaryota</taxon>
        <taxon>Viridiplantae</taxon>
        <taxon>Streptophyta</taxon>
        <taxon>Embryophyta</taxon>
        <taxon>Tracheophyta</taxon>
        <taxon>Spermatophyta</taxon>
        <taxon>Magnoliopsida</taxon>
        <taxon>eudicotyledons</taxon>
        <taxon>Gunneridae</taxon>
        <taxon>Pentapetalae</taxon>
        <taxon>rosids</taxon>
        <taxon>fabids</taxon>
        <taxon>Malpighiales</taxon>
        <taxon>Linaceae</taxon>
        <taxon>Linum</taxon>
    </lineage>
</organism>
<dbReference type="Proteomes" id="UP001497516">
    <property type="component" value="Chromosome 10"/>
</dbReference>
<dbReference type="Pfam" id="PF23310">
    <property type="entry name" value="TPR_27"/>
    <property type="match status" value="1"/>
</dbReference>
<feature type="domain" description="At2g35280-like TPR" evidence="2">
    <location>
        <begin position="86"/>
        <end position="199"/>
    </location>
</feature>
<evidence type="ECO:0000313" key="3">
    <source>
        <dbReference type="EMBL" id="CAL1359856.1"/>
    </source>
</evidence>
<proteinExistence type="predicted"/>
<protein>
    <recommendedName>
        <fullName evidence="2">At2g35280-like TPR domain-containing protein</fullName>
    </recommendedName>
</protein>
<dbReference type="SUPFAM" id="SSF81383">
    <property type="entry name" value="F-box domain"/>
    <property type="match status" value="1"/>
</dbReference>
<dbReference type="InterPro" id="IPR036047">
    <property type="entry name" value="F-box-like_dom_sf"/>
</dbReference>
<dbReference type="PANTHER" id="PTHR33784">
    <property type="entry name" value="OS05G0482100 PROTEIN"/>
    <property type="match status" value="1"/>
</dbReference>
<evidence type="ECO:0000259" key="2">
    <source>
        <dbReference type="Pfam" id="PF23310"/>
    </source>
</evidence>
<accession>A0AAV2CUX5</accession>
<dbReference type="InterPro" id="IPR040338">
    <property type="entry name" value="At1g67623-like"/>
</dbReference>
<dbReference type="InterPro" id="IPR057136">
    <property type="entry name" value="At2g35280_TPR_dom"/>
</dbReference>
<dbReference type="AlphaFoldDB" id="A0AAV2CUX5"/>